<dbReference type="AlphaFoldDB" id="A0A846WTK3"/>
<evidence type="ECO:0000256" key="1">
    <source>
        <dbReference type="SAM" id="MobiDB-lite"/>
    </source>
</evidence>
<gene>
    <name evidence="3" type="ORF">HGA05_25105</name>
</gene>
<name>A0A846WTK3_9ACTN</name>
<keyword evidence="2" id="KW-0472">Membrane</keyword>
<dbReference type="Proteomes" id="UP000563898">
    <property type="component" value="Unassembled WGS sequence"/>
</dbReference>
<dbReference type="EMBL" id="JAAXPC010000024">
    <property type="protein sequence ID" value="NKY04845.1"/>
    <property type="molecule type" value="Genomic_DNA"/>
</dbReference>
<sequence>MSVISALILVGFVVVGVFIALAMYGAYLERHPEKTEIGREMRGHYQEVVENSVAMAYKAGMADGQGRTTPVAAAQPTQRVNEPAADVIHTSGSDNDPEDWWKQAAGDNKNMN</sequence>
<evidence type="ECO:0000313" key="3">
    <source>
        <dbReference type="EMBL" id="NKY04845.1"/>
    </source>
</evidence>
<dbReference type="RefSeq" id="WP_006373234.1">
    <property type="nucleotide sequence ID" value="NZ_JAAXPC010000024.1"/>
</dbReference>
<reference evidence="3 4" key="1">
    <citation type="submission" date="2020-04" db="EMBL/GenBank/DDBJ databases">
        <title>MicrobeNet Type strains.</title>
        <authorList>
            <person name="Nicholson A.C."/>
        </authorList>
    </citation>
    <scope>NUCLEOTIDE SEQUENCE [LARGE SCALE GENOMIC DNA]</scope>
    <source>
        <strain evidence="3 4">ATCC BAA-14</strain>
    </source>
</reference>
<feature type="region of interest" description="Disordered" evidence="1">
    <location>
        <begin position="63"/>
        <end position="112"/>
    </location>
</feature>
<keyword evidence="2" id="KW-1133">Transmembrane helix</keyword>
<proteinExistence type="predicted"/>
<evidence type="ECO:0000313" key="4">
    <source>
        <dbReference type="Proteomes" id="UP000563898"/>
    </source>
</evidence>
<keyword evidence="2" id="KW-0812">Transmembrane</keyword>
<feature type="transmembrane region" description="Helical" evidence="2">
    <location>
        <begin position="6"/>
        <end position="27"/>
    </location>
</feature>
<comment type="caution">
    <text evidence="3">The sequence shown here is derived from an EMBL/GenBank/DDBJ whole genome shotgun (WGS) entry which is preliminary data.</text>
</comment>
<evidence type="ECO:0000256" key="2">
    <source>
        <dbReference type="SAM" id="Phobius"/>
    </source>
</evidence>
<organism evidence="3 4">
    <name type="scientific">Gordonia polyisoprenivorans</name>
    <dbReference type="NCBI Taxonomy" id="84595"/>
    <lineage>
        <taxon>Bacteria</taxon>
        <taxon>Bacillati</taxon>
        <taxon>Actinomycetota</taxon>
        <taxon>Actinomycetes</taxon>
        <taxon>Mycobacteriales</taxon>
        <taxon>Gordoniaceae</taxon>
        <taxon>Gordonia</taxon>
    </lineage>
</organism>
<protein>
    <submittedName>
        <fullName evidence="3">Uncharacterized protein</fullName>
    </submittedName>
</protein>
<accession>A0A846WTK3</accession>